<sequence length="799" mass="90319">MATNDGRIFSEKTTNINSGNTNGDTSMIPMKTFGISVNTESDNSSNVNNGIGNVNKKKTNRPYRLSNFNYNNNNKNTNEDSMMIELIEVNIINGNRTLFESLNFRIDNGQIFGIIGSKKTGKTALLETIATIRSPRTGKVTYYGQTYDQPVRIGFMPQNNGFFTQLTIAENLNLMARLHGLPIEVANIRYESLIDLIGISEAKQPLQQLDQSQQSLIALAMASIHSPSVLVLDEPDFGSDLIQKEQIWHQLKLSCKQEHITVIFSTTQVEDCRYADHAAIVDHRQLYPCRLYQINISDPIASSSRISMDKKSPEMKKKFSAIAMDANHKINEFARHCLSARINSEIVLAETMDQLKKSTDLEPCEPNRYRQVSASTKFMTIFQLLIQLFILKRLSLSLFQLILPTLLAIFCVQLLGQNPHDLRVAVYNPDSPPIVSKHVLNVLDSNTINLIYEDNLDDAIQMVRNGQAWAALEFPANYTNSIFNQALEHCDDLSGDDDEINEILTSVNGSTSTTTVLPESEPETKINMVTILMYVDNTNILIAGFVKAKVLQALERAHHDAKENQVETRMTQPLSVVRPNIYGNDDTPMTDFILPGVIMLAMQFAITILSIYELNELIRSQMFRSSLAMARISRCSLLIIWFLIKFAMLIGQTILFMIILISIMEIRFETSGMTLFITLSIMQSVLILMATIILMLCTSLTTTIVIHWINFIIAITLAGLIFPLECLPPIIHTIMLYSYPWTSIAESMRSAMSRGWSFDHYFEHTQVAEFVWLSINLSAIWILSLLLLFIIILNKNRYN</sequence>
<feature type="transmembrane region" description="Helical" evidence="4">
    <location>
        <begin position="708"/>
        <end position="731"/>
    </location>
</feature>
<evidence type="ECO:0000259" key="5">
    <source>
        <dbReference type="PROSITE" id="PS50893"/>
    </source>
</evidence>
<feature type="transmembrane region" description="Helical" evidence="4">
    <location>
        <begin position="675"/>
        <end position="696"/>
    </location>
</feature>
<reference evidence="6" key="2">
    <citation type="journal article" date="2021" name="World Allergy Organ. J.">
        <title>Chromosome-level assembly of Dermatophagoides farinae genome and transcriptome reveals two novel allergens Der f 37 and Der f 39.</title>
        <authorList>
            <person name="Chen J."/>
            <person name="Cai Z."/>
            <person name="Fan D."/>
            <person name="Hu J."/>
            <person name="Hou Y."/>
            <person name="He Y."/>
            <person name="Zhang Z."/>
            <person name="Zhao Z."/>
            <person name="Gao P."/>
            <person name="Hu W."/>
            <person name="Sun J."/>
            <person name="Li J."/>
            <person name="Ji K."/>
        </authorList>
    </citation>
    <scope>NUCLEOTIDE SEQUENCE</scope>
    <source>
        <strain evidence="6">JKM2019</strain>
    </source>
</reference>
<evidence type="ECO:0000256" key="3">
    <source>
        <dbReference type="SAM" id="MobiDB-lite"/>
    </source>
</evidence>
<comment type="caution">
    <text evidence="6">The sequence shown here is derived from an EMBL/GenBank/DDBJ whole genome shotgun (WGS) entry which is preliminary data.</text>
</comment>
<proteinExistence type="predicted"/>
<evidence type="ECO:0000256" key="4">
    <source>
        <dbReference type="SAM" id="Phobius"/>
    </source>
</evidence>
<keyword evidence="4" id="KW-0812">Transmembrane</keyword>
<dbReference type="EMBL" id="SDOV01000001">
    <property type="protein sequence ID" value="KAH7644631.1"/>
    <property type="molecule type" value="Genomic_DNA"/>
</dbReference>
<dbReference type="PANTHER" id="PTHR43038">
    <property type="entry name" value="ATP-BINDING CASSETTE, SUB-FAMILY H, MEMBER 1"/>
    <property type="match status" value="1"/>
</dbReference>
<feature type="transmembrane region" description="Helical" evidence="4">
    <location>
        <begin position="592"/>
        <end position="614"/>
    </location>
</feature>
<feature type="transmembrane region" description="Helical" evidence="4">
    <location>
        <begin position="635"/>
        <end position="663"/>
    </location>
</feature>
<evidence type="ECO:0000313" key="6">
    <source>
        <dbReference type="EMBL" id="KAH7644631.1"/>
    </source>
</evidence>
<dbReference type="GO" id="GO:0016887">
    <property type="term" value="F:ATP hydrolysis activity"/>
    <property type="evidence" value="ECO:0007669"/>
    <property type="project" value="InterPro"/>
</dbReference>
<dbReference type="SUPFAM" id="SSF52540">
    <property type="entry name" value="P-loop containing nucleoside triphosphate hydrolases"/>
    <property type="match status" value="1"/>
</dbReference>
<feature type="domain" description="ABC transporter" evidence="5">
    <location>
        <begin position="84"/>
        <end position="308"/>
    </location>
</feature>
<feature type="region of interest" description="Disordered" evidence="3">
    <location>
        <begin position="1"/>
        <end position="27"/>
    </location>
</feature>
<dbReference type="Pfam" id="PF00005">
    <property type="entry name" value="ABC_tran"/>
    <property type="match status" value="1"/>
</dbReference>
<protein>
    <recommendedName>
        <fullName evidence="5">ABC transporter domain-containing protein</fullName>
    </recommendedName>
</protein>
<name>A0A9D4SKG7_DERFA</name>
<dbReference type="PROSITE" id="PS50893">
    <property type="entry name" value="ABC_TRANSPORTER_2"/>
    <property type="match status" value="1"/>
</dbReference>
<dbReference type="InterPro" id="IPR027417">
    <property type="entry name" value="P-loop_NTPase"/>
</dbReference>
<dbReference type="PANTHER" id="PTHR43038:SF3">
    <property type="entry name" value="ABC TRANSPORTER G FAMILY MEMBER 20 ISOFORM X1"/>
    <property type="match status" value="1"/>
</dbReference>
<dbReference type="GO" id="GO:0005524">
    <property type="term" value="F:ATP binding"/>
    <property type="evidence" value="ECO:0007669"/>
    <property type="project" value="UniProtKB-KW"/>
</dbReference>
<feature type="compositionally biased region" description="Low complexity" evidence="3">
    <location>
        <begin position="43"/>
        <end position="54"/>
    </location>
</feature>
<dbReference type="Gene3D" id="3.40.50.300">
    <property type="entry name" value="P-loop containing nucleotide triphosphate hydrolases"/>
    <property type="match status" value="1"/>
</dbReference>
<keyword evidence="1" id="KW-0547">Nucleotide-binding</keyword>
<keyword evidence="2" id="KW-0067">ATP-binding</keyword>
<dbReference type="AlphaFoldDB" id="A0A9D4SKG7"/>
<feature type="transmembrane region" description="Helical" evidence="4">
    <location>
        <begin position="770"/>
        <end position="793"/>
    </location>
</feature>
<feature type="region of interest" description="Disordered" evidence="3">
    <location>
        <begin position="39"/>
        <end position="58"/>
    </location>
</feature>
<dbReference type="SMART" id="SM00382">
    <property type="entry name" value="AAA"/>
    <property type="match status" value="1"/>
</dbReference>
<dbReference type="OrthoDB" id="6508621at2759"/>
<evidence type="ECO:0000256" key="2">
    <source>
        <dbReference type="ARBA" id="ARBA00022840"/>
    </source>
</evidence>
<dbReference type="InterPro" id="IPR003439">
    <property type="entry name" value="ABC_transporter-like_ATP-bd"/>
</dbReference>
<organism evidence="6">
    <name type="scientific">Dermatophagoides farinae</name>
    <name type="common">American house dust mite</name>
    <dbReference type="NCBI Taxonomy" id="6954"/>
    <lineage>
        <taxon>Eukaryota</taxon>
        <taxon>Metazoa</taxon>
        <taxon>Ecdysozoa</taxon>
        <taxon>Arthropoda</taxon>
        <taxon>Chelicerata</taxon>
        <taxon>Arachnida</taxon>
        <taxon>Acari</taxon>
        <taxon>Acariformes</taxon>
        <taxon>Sarcoptiformes</taxon>
        <taxon>Astigmata</taxon>
        <taxon>Psoroptidia</taxon>
        <taxon>Analgoidea</taxon>
        <taxon>Pyroglyphidae</taxon>
        <taxon>Dermatophagoidinae</taxon>
        <taxon>Dermatophagoides</taxon>
    </lineage>
</organism>
<evidence type="ECO:0000256" key="1">
    <source>
        <dbReference type="ARBA" id="ARBA00022741"/>
    </source>
</evidence>
<keyword evidence="4" id="KW-1133">Transmembrane helix</keyword>
<gene>
    <name evidence="6" type="ORF">HUG17_0169</name>
</gene>
<reference evidence="6" key="1">
    <citation type="submission" date="2020-06" db="EMBL/GenBank/DDBJ databases">
        <authorList>
            <person name="Ji K."/>
            <person name="Li J."/>
        </authorList>
    </citation>
    <scope>NUCLEOTIDE SEQUENCE</scope>
    <source>
        <strain evidence="6">JKM2019</strain>
        <tissue evidence="6">Whole body</tissue>
    </source>
</reference>
<accession>A0A9D4SKG7</accession>
<dbReference type="InterPro" id="IPR003593">
    <property type="entry name" value="AAA+_ATPase"/>
</dbReference>
<dbReference type="Proteomes" id="UP000828236">
    <property type="component" value="Unassembled WGS sequence"/>
</dbReference>
<feature type="compositionally biased region" description="Polar residues" evidence="3">
    <location>
        <begin position="11"/>
        <end position="25"/>
    </location>
</feature>
<keyword evidence="4" id="KW-0472">Membrane</keyword>